<dbReference type="SMART" id="SM00091">
    <property type="entry name" value="PAS"/>
    <property type="match status" value="3"/>
</dbReference>
<dbReference type="GO" id="GO:0005524">
    <property type="term" value="F:ATP binding"/>
    <property type="evidence" value="ECO:0007669"/>
    <property type="project" value="UniProtKB-KW"/>
</dbReference>
<feature type="domain" description="PAS" evidence="11">
    <location>
        <begin position="44"/>
        <end position="98"/>
    </location>
</feature>
<dbReference type="Gene3D" id="3.30.565.10">
    <property type="entry name" value="Histidine kinase-like ATPase, C-terminal domain"/>
    <property type="match status" value="1"/>
</dbReference>
<dbReference type="InterPro" id="IPR000700">
    <property type="entry name" value="PAS-assoc_C"/>
</dbReference>
<feature type="domain" description="PAS" evidence="11">
    <location>
        <begin position="171"/>
        <end position="213"/>
    </location>
</feature>
<dbReference type="GO" id="GO:0006355">
    <property type="term" value="P:regulation of DNA-templated transcription"/>
    <property type="evidence" value="ECO:0007669"/>
    <property type="project" value="InterPro"/>
</dbReference>
<dbReference type="SUPFAM" id="SSF55874">
    <property type="entry name" value="ATPase domain of HSP90 chaperone/DNA topoisomerase II/histidine kinase"/>
    <property type="match status" value="1"/>
</dbReference>
<dbReference type="SMART" id="SM00086">
    <property type="entry name" value="PAC"/>
    <property type="match status" value="3"/>
</dbReference>
<evidence type="ECO:0000259" key="11">
    <source>
        <dbReference type="PROSITE" id="PS50112"/>
    </source>
</evidence>
<dbReference type="PRINTS" id="PR00344">
    <property type="entry name" value="BCTRLSENSOR"/>
</dbReference>
<dbReference type="PANTHER" id="PTHR43065:SF50">
    <property type="entry name" value="HISTIDINE KINASE"/>
    <property type="match status" value="1"/>
</dbReference>
<dbReference type="InterPro" id="IPR005467">
    <property type="entry name" value="His_kinase_dom"/>
</dbReference>
<dbReference type="InterPro" id="IPR004358">
    <property type="entry name" value="Sig_transdc_His_kin-like_C"/>
</dbReference>
<name>A0A367R547_NOSPU</name>
<keyword evidence="7" id="KW-0067">ATP-binding</keyword>
<evidence type="ECO:0000256" key="5">
    <source>
        <dbReference type="ARBA" id="ARBA00022741"/>
    </source>
</evidence>
<dbReference type="InterPro" id="IPR036890">
    <property type="entry name" value="HATPase_C_sf"/>
</dbReference>
<keyword evidence="9" id="KW-0175">Coiled coil</keyword>
<dbReference type="PROSITE" id="PS50112">
    <property type="entry name" value="PAS"/>
    <property type="match status" value="3"/>
</dbReference>
<gene>
    <name evidence="13" type="ORF">A6769_31780</name>
</gene>
<dbReference type="SUPFAM" id="SSF55785">
    <property type="entry name" value="PYP-like sensor domain (PAS domain)"/>
    <property type="match status" value="3"/>
</dbReference>
<evidence type="ECO:0000313" key="13">
    <source>
        <dbReference type="EMBL" id="RCJ31041.1"/>
    </source>
</evidence>
<evidence type="ECO:0000256" key="4">
    <source>
        <dbReference type="ARBA" id="ARBA00022679"/>
    </source>
</evidence>
<sequence>MNFQQQGIQSGNNFSVNQVLKVDEVSRNGQEIENQLAEPDLKQLQDKLLLLIERNPLPLIEWNTAFQVIEWNRAAEQLFGYSKSEVLGCQISEIIVPEIERVQAIKIMELLIEEKVGGNNLSKNLTKHGIVIICDWCHTPITNVDGKVTSIVSIVQDITKVKSFESALRENEKTYQQILDAITDMVLVKGAKSRIIWANKAFRDYYGMSESQLQNMIDAPFSEPDHTLQYIKDDAYVFESGQTLEIPQEPVNRYDGEVRLFHTIKSAIRNELDQVIMTVGVSRDISEHKQAQKEQAKLLAILEAASDFISTADLTGQVLYFNKAARRMLELGEEESLHERNLSQNHPKWANEIIQNQGLPESVRVGDWVGETAVLKADGREIPISQLIIAHKSPEGEVEYFSTIARDISELKAAEETLRQKAKDLEQTLKELQNTQAHLLQSEKMSSIGQLVAGVAHEMNNPLGFIAASIKQAKPTFDDIVEHLKLYQQKFPTPGDEILIHAEEIDLEYSLSDLPEMIDSMTIACDRLKNISTSLRTFSRADRDYKVPFNIYDGIDGTIIILKHRLKANNSRPAIEIVTNYSNLPEIECSPGQLNQVFMNLIANAIDALDESNTGRSFEEIKANPNRITITTSLKEKQVEVKIADNGVGMSESVKQKVFDHLFTTKGVGKGTGLGLAIAGSIVIEKHGGTLDVNSTLGVGTEFVITLPILAQAQS</sequence>
<feature type="domain" description="PAS" evidence="11">
    <location>
        <begin position="294"/>
        <end position="335"/>
    </location>
</feature>
<evidence type="ECO:0000256" key="8">
    <source>
        <dbReference type="ARBA" id="ARBA00023012"/>
    </source>
</evidence>
<dbReference type="Gene3D" id="1.10.287.130">
    <property type="match status" value="1"/>
</dbReference>
<protein>
    <recommendedName>
        <fullName evidence="2">histidine kinase</fullName>
        <ecNumber evidence="2">2.7.13.3</ecNumber>
    </recommendedName>
</protein>
<evidence type="ECO:0000259" key="10">
    <source>
        <dbReference type="PROSITE" id="PS50109"/>
    </source>
</evidence>
<feature type="domain" description="PAC" evidence="12">
    <location>
        <begin position="242"/>
        <end position="297"/>
    </location>
</feature>
<dbReference type="Pfam" id="PF00989">
    <property type="entry name" value="PAS"/>
    <property type="match status" value="2"/>
</dbReference>
<reference evidence="13 14" key="1">
    <citation type="submission" date="2016-04" db="EMBL/GenBank/DDBJ databases">
        <authorList>
            <person name="Evans L.H."/>
            <person name="Alamgir A."/>
            <person name="Owens N."/>
            <person name="Weber N.D."/>
            <person name="Virtaneva K."/>
            <person name="Barbian K."/>
            <person name="Babar A."/>
            <person name="Rosenke K."/>
        </authorList>
    </citation>
    <scope>NUCLEOTIDE SEQUENCE [LARGE SCALE GENOMIC DNA]</scope>
    <source>
        <strain evidence="13">NIES-2108</strain>
    </source>
</reference>
<evidence type="ECO:0000256" key="9">
    <source>
        <dbReference type="SAM" id="Coils"/>
    </source>
</evidence>
<dbReference type="Gene3D" id="3.30.450.20">
    <property type="entry name" value="PAS domain"/>
    <property type="match status" value="3"/>
</dbReference>
<dbReference type="PROSITE" id="PS50109">
    <property type="entry name" value="HIS_KIN"/>
    <property type="match status" value="1"/>
</dbReference>
<proteinExistence type="predicted"/>
<keyword evidence="8" id="KW-0902">Two-component regulatory system</keyword>
<evidence type="ECO:0000256" key="7">
    <source>
        <dbReference type="ARBA" id="ARBA00022840"/>
    </source>
</evidence>
<dbReference type="InterPro" id="IPR001610">
    <property type="entry name" value="PAC"/>
</dbReference>
<evidence type="ECO:0000256" key="1">
    <source>
        <dbReference type="ARBA" id="ARBA00000085"/>
    </source>
</evidence>
<keyword evidence="6 13" id="KW-0418">Kinase</keyword>
<dbReference type="InterPro" id="IPR000014">
    <property type="entry name" value="PAS"/>
</dbReference>
<accession>A0A367R547</accession>
<dbReference type="Pfam" id="PF08448">
    <property type="entry name" value="PAS_4"/>
    <property type="match status" value="1"/>
</dbReference>
<organism evidence="13 14">
    <name type="scientific">Nostoc punctiforme NIES-2108</name>
    <dbReference type="NCBI Taxonomy" id="1356359"/>
    <lineage>
        <taxon>Bacteria</taxon>
        <taxon>Bacillati</taxon>
        <taxon>Cyanobacteriota</taxon>
        <taxon>Cyanophyceae</taxon>
        <taxon>Nostocales</taxon>
        <taxon>Nostocaceae</taxon>
        <taxon>Nostoc</taxon>
    </lineage>
</organism>
<dbReference type="Proteomes" id="UP000252085">
    <property type="component" value="Unassembled WGS sequence"/>
</dbReference>
<feature type="domain" description="PAC" evidence="12">
    <location>
        <begin position="368"/>
        <end position="420"/>
    </location>
</feature>
<comment type="catalytic activity">
    <reaction evidence="1">
        <text>ATP + protein L-histidine = ADP + protein N-phospho-L-histidine.</text>
        <dbReference type="EC" id="2.7.13.3"/>
    </reaction>
</comment>
<evidence type="ECO:0000256" key="6">
    <source>
        <dbReference type="ARBA" id="ARBA00022777"/>
    </source>
</evidence>
<dbReference type="InterPro" id="IPR035965">
    <property type="entry name" value="PAS-like_dom_sf"/>
</dbReference>
<feature type="coiled-coil region" evidence="9">
    <location>
        <begin position="408"/>
        <end position="442"/>
    </location>
</feature>
<feature type="domain" description="PAC" evidence="12">
    <location>
        <begin position="118"/>
        <end position="170"/>
    </location>
</feature>
<comment type="caution">
    <text evidence="13">The sequence shown here is derived from an EMBL/GenBank/DDBJ whole genome shotgun (WGS) entry which is preliminary data.</text>
</comment>
<feature type="domain" description="Histidine kinase" evidence="10">
    <location>
        <begin position="454"/>
        <end position="711"/>
    </location>
</feature>
<dbReference type="GO" id="GO:0000155">
    <property type="term" value="F:phosphorelay sensor kinase activity"/>
    <property type="evidence" value="ECO:0007669"/>
    <property type="project" value="InterPro"/>
</dbReference>
<dbReference type="CDD" id="cd00130">
    <property type="entry name" value="PAS"/>
    <property type="match status" value="3"/>
</dbReference>
<evidence type="ECO:0000256" key="2">
    <source>
        <dbReference type="ARBA" id="ARBA00012438"/>
    </source>
</evidence>
<evidence type="ECO:0000259" key="12">
    <source>
        <dbReference type="PROSITE" id="PS50113"/>
    </source>
</evidence>
<dbReference type="PROSITE" id="PS50113">
    <property type="entry name" value="PAC"/>
    <property type="match status" value="3"/>
</dbReference>
<dbReference type="EMBL" id="LXQE01000179">
    <property type="protein sequence ID" value="RCJ31041.1"/>
    <property type="molecule type" value="Genomic_DNA"/>
</dbReference>
<dbReference type="SUPFAM" id="SSF47384">
    <property type="entry name" value="Homodimeric domain of signal transducing histidine kinase"/>
    <property type="match status" value="1"/>
</dbReference>
<dbReference type="EC" id="2.7.13.3" evidence="2"/>
<dbReference type="InterPro" id="IPR013656">
    <property type="entry name" value="PAS_4"/>
</dbReference>
<dbReference type="PANTHER" id="PTHR43065">
    <property type="entry name" value="SENSOR HISTIDINE KINASE"/>
    <property type="match status" value="1"/>
</dbReference>
<evidence type="ECO:0000313" key="14">
    <source>
        <dbReference type="Proteomes" id="UP000252085"/>
    </source>
</evidence>
<keyword evidence="4" id="KW-0808">Transferase</keyword>
<dbReference type="SMART" id="SM00387">
    <property type="entry name" value="HATPase_c"/>
    <property type="match status" value="1"/>
</dbReference>
<dbReference type="AlphaFoldDB" id="A0A367R547"/>
<dbReference type="InterPro" id="IPR003594">
    <property type="entry name" value="HATPase_dom"/>
</dbReference>
<keyword evidence="5" id="KW-0547">Nucleotide-binding</keyword>
<keyword evidence="3" id="KW-0597">Phosphoprotein</keyword>
<dbReference type="NCBIfam" id="TIGR00229">
    <property type="entry name" value="sensory_box"/>
    <property type="match status" value="3"/>
</dbReference>
<evidence type="ECO:0000256" key="3">
    <source>
        <dbReference type="ARBA" id="ARBA00022553"/>
    </source>
</evidence>
<dbReference type="InterPro" id="IPR036097">
    <property type="entry name" value="HisK_dim/P_sf"/>
</dbReference>
<dbReference type="InterPro" id="IPR013767">
    <property type="entry name" value="PAS_fold"/>
</dbReference>
<dbReference type="Pfam" id="PF02518">
    <property type="entry name" value="HATPase_c"/>
    <property type="match status" value="1"/>
</dbReference>